<protein>
    <recommendedName>
        <fullName evidence="4">Helix-turn-helix domain-containing protein</fullName>
    </recommendedName>
</protein>
<gene>
    <name evidence="2" type="ORF">ACFP1B_08015</name>
</gene>
<evidence type="ECO:0000256" key="1">
    <source>
        <dbReference type="SAM" id="MobiDB-lite"/>
    </source>
</evidence>
<organism evidence="2 3">
    <name type="scientific">Streptomyces pulveraceus</name>
    <dbReference type="NCBI Taxonomy" id="68258"/>
    <lineage>
        <taxon>Bacteria</taxon>
        <taxon>Bacillati</taxon>
        <taxon>Actinomycetota</taxon>
        <taxon>Actinomycetes</taxon>
        <taxon>Kitasatosporales</taxon>
        <taxon>Streptomycetaceae</taxon>
        <taxon>Streptomyces</taxon>
    </lineage>
</organism>
<evidence type="ECO:0000313" key="2">
    <source>
        <dbReference type="EMBL" id="MFC5913373.1"/>
    </source>
</evidence>
<dbReference type="RefSeq" id="WP_344512916.1">
    <property type="nucleotide sequence ID" value="NZ_BAAATU010000024.1"/>
</dbReference>
<reference evidence="3" key="1">
    <citation type="journal article" date="2019" name="Int. J. Syst. Evol. Microbiol.">
        <title>The Global Catalogue of Microorganisms (GCM) 10K type strain sequencing project: providing services to taxonomists for standard genome sequencing and annotation.</title>
        <authorList>
            <consortium name="The Broad Institute Genomics Platform"/>
            <consortium name="The Broad Institute Genome Sequencing Center for Infectious Disease"/>
            <person name="Wu L."/>
            <person name="Ma J."/>
        </authorList>
    </citation>
    <scope>NUCLEOTIDE SEQUENCE [LARGE SCALE GENOMIC DNA]</scope>
    <source>
        <strain evidence="3">JCM 4147</strain>
    </source>
</reference>
<dbReference type="PRINTS" id="PR01217">
    <property type="entry name" value="PRICHEXTENSN"/>
</dbReference>
<evidence type="ECO:0000313" key="3">
    <source>
        <dbReference type="Proteomes" id="UP001596200"/>
    </source>
</evidence>
<sequence>MLRHVIAPTACYTKASNDVVRHPRLNSDAKILLLYVQGLPGDATCKPLSELANKLGIKGRAYQKAKGQLIEHGYVHERRSQAEGGRWLTNQLVANTPLTSEQALPLLRATAPSVAAAPPSTQFPTVGEPTPRTAGGYEPVEDHSDKTTPHPPTEPEPAPGPAPHPAPGSAPHPAPGPAPEPPPKTSTPPSHSPTRPSQPPTPPPQTSTPPPQAPAASRAQLARAERVLLSLRHTRRELSLGVAEARDLAREAVKWFERGASEGDLRHALLAERPQEGIRSAVGFLRYRLHRKLPEPPVQHQPCERPPLPELVECSAPGEPHLFRPTFGESVCPSCCRAADETEPEPLPWRERFALINGTPAASPAGS</sequence>
<comment type="caution">
    <text evidence="2">The sequence shown here is derived from an EMBL/GenBank/DDBJ whole genome shotgun (WGS) entry which is preliminary data.</text>
</comment>
<dbReference type="EMBL" id="JBHSPU010000009">
    <property type="protein sequence ID" value="MFC5913373.1"/>
    <property type="molecule type" value="Genomic_DNA"/>
</dbReference>
<accession>A0ABW1GH44</accession>
<feature type="region of interest" description="Disordered" evidence="1">
    <location>
        <begin position="115"/>
        <end position="220"/>
    </location>
</feature>
<feature type="compositionally biased region" description="Pro residues" evidence="1">
    <location>
        <begin position="149"/>
        <end position="186"/>
    </location>
</feature>
<name>A0ABW1GH44_9ACTN</name>
<feature type="compositionally biased region" description="Pro residues" evidence="1">
    <location>
        <begin position="196"/>
        <end position="213"/>
    </location>
</feature>
<evidence type="ECO:0008006" key="4">
    <source>
        <dbReference type="Google" id="ProtNLM"/>
    </source>
</evidence>
<proteinExistence type="predicted"/>
<keyword evidence="3" id="KW-1185">Reference proteome</keyword>
<dbReference type="Proteomes" id="UP001596200">
    <property type="component" value="Unassembled WGS sequence"/>
</dbReference>